<keyword evidence="3" id="KW-1185">Reference proteome</keyword>
<evidence type="ECO:0000313" key="2">
    <source>
        <dbReference type="EMBL" id="QDS91894.1"/>
    </source>
</evidence>
<feature type="compositionally biased region" description="Basic and acidic residues" evidence="1">
    <location>
        <begin position="118"/>
        <end position="127"/>
    </location>
</feature>
<dbReference type="RefSeq" id="WP_145350077.1">
    <property type="nucleotide sequence ID" value="NZ_CP036262.1"/>
</dbReference>
<evidence type="ECO:0000256" key="1">
    <source>
        <dbReference type="SAM" id="MobiDB-lite"/>
    </source>
</evidence>
<sequence>MFQRLKNKIRGITGDAQAQPPEKLNGTSTLQSPEQFKAVNGHYPPIKHVQGGSGTVEIHAPAKAKIKADIGMGGEPLTAQGIEYLRNRESQFAPVEPEEEFDWDAFFNRMNDTAAAAAEREQNKPWEDDCDYDYQP</sequence>
<gene>
    <name evidence="2" type="ORF">FF011L_06300</name>
</gene>
<protein>
    <submittedName>
        <fullName evidence="2">Uncharacterized protein</fullName>
    </submittedName>
</protein>
<proteinExistence type="predicted"/>
<dbReference type="AlphaFoldDB" id="A0A517MAJ5"/>
<feature type="region of interest" description="Disordered" evidence="1">
    <location>
        <begin position="116"/>
        <end position="136"/>
    </location>
</feature>
<organism evidence="2 3">
    <name type="scientific">Roseimaritima multifibrata</name>
    <dbReference type="NCBI Taxonomy" id="1930274"/>
    <lineage>
        <taxon>Bacteria</taxon>
        <taxon>Pseudomonadati</taxon>
        <taxon>Planctomycetota</taxon>
        <taxon>Planctomycetia</taxon>
        <taxon>Pirellulales</taxon>
        <taxon>Pirellulaceae</taxon>
        <taxon>Roseimaritima</taxon>
    </lineage>
</organism>
<evidence type="ECO:0000313" key="3">
    <source>
        <dbReference type="Proteomes" id="UP000320672"/>
    </source>
</evidence>
<accession>A0A517MAJ5</accession>
<dbReference type="KEGG" id="rml:FF011L_06300"/>
<dbReference type="Proteomes" id="UP000320672">
    <property type="component" value="Chromosome"/>
</dbReference>
<dbReference type="EMBL" id="CP036262">
    <property type="protein sequence ID" value="QDS91894.1"/>
    <property type="molecule type" value="Genomic_DNA"/>
</dbReference>
<feature type="region of interest" description="Disordered" evidence="1">
    <location>
        <begin position="1"/>
        <end position="30"/>
    </location>
</feature>
<name>A0A517MAJ5_9BACT</name>
<reference evidence="2 3" key="1">
    <citation type="submission" date="2019-02" db="EMBL/GenBank/DDBJ databases">
        <title>Deep-cultivation of Planctomycetes and their phenomic and genomic characterization uncovers novel biology.</title>
        <authorList>
            <person name="Wiegand S."/>
            <person name="Jogler M."/>
            <person name="Boedeker C."/>
            <person name="Pinto D."/>
            <person name="Vollmers J."/>
            <person name="Rivas-Marin E."/>
            <person name="Kohn T."/>
            <person name="Peeters S.H."/>
            <person name="Heuer A."/>
            <person name="Rast P."/>
            <person name="Oberbeckmann S."/>
            <person name="Bunk B."/>
            <person name="Jeske O."/>
            <person name="Meyerdierks A."/>
            <person name="Storesund J.E."/>
            <person name="Kallscheuer N."/>
            <person name="Luecker S."/>
            <person name="Lage O.M."/>
            <person name="Pohl T."/>
            <person name="Merkel B.J."/>
            <person name="Hornburger P."/>
            <person name="Mueller R.-W."/>
            <person name="Bruemmer F."/>
            <person name="Labrenz M."/>
            <person name="Spormann A.M."/>
            <person name="Op den Camp H."/>
            <person name="Overmann J."/>
            <person name="Amann R."/>
            <person name="Jetten M.S.M."/>
            <person name="Mascher T."/>
            <person name="Medema M.H."/>
            <person name="Devos D.P."/>
            <person name="Kaster A.-K."/>
            <person name="Ovreas L."/>
            <person name="Rohde M."/>
            <person name="Galperin M.Y."/>
            <person name="Jogler C."/>
        </authorList>
    </citation>
    <scope>NUCLEOTIDE SEQUENCE [LARGE SCALE GENOMIC DNA]</scope>
    <source>
        <strain evidence="2 3">FF011L</strain>
    </source>
</reference>